<keyword evidence="1" id="KW-0812">Transmembrane</keyword>
<evidence type="ECO:0000256" key="1">
    <source>
        <dbReference type="SAM" id="Phobius"/>
    </source>
</evidence>
<gene>
    <name evidence="2" type="ORF">SLA_4052</name>
</gene>
<sequence>MDKGIPRRRREGCAMPEQMDAAAVLAGAARIEATARARSRWYVRYLWMFACWQLILVPAVLLWHGMVGAMASSGANAVVAVSLGMFAVRQPVMPQGYARQHLRMIGAWVAAYGLALALGFLVFTDSVAFAAAAAVVCALPAVVTAWREGRTT</sequence>
<dbReference type="Proteomes" id="UP000217676">
    <property type="component" value="Chromosome"/>
</dbReference>
<accession>A0A160P2V1</accession>
<feature type="transmembrane region" description="Helical" evidence="1">
    <location>
        <begin position="45"/>
        <end position="63"/>
    </location>
</feature>
<evidence type="ECO:0000313" key="3">
    <source>
        <dbReference type="Proteomes" id="UP000217676"/>
    </source>
</evidence>
<reference evidence="2 3" key="1">
    <citation type="journal article" date="2016" name="Genome Announc.">
        <title>Complete Genome Sequence of Thiostrepton-Producing Streptomyces laurentii ATCC 31255.</title>
        <authorList>
            <person name="Doi K."/>
            <person name="Fujino Y."/>
            <person name="Nagayoshi Y."/>
            <person name="Ohshima T."/>
            <person name="Ogata S."/>
        </authorList>
    </citation>
    <scope>NUCLEOTIDE SEQUENCE [LARGE SCALE GENOMIC DNA]</scope>
    <source>
        <strain evidence="2 3">ATCC 31255</strain>
    </source>
</reference>
<proteinExistence type="predicted"/>
<evidence type="ECO:0000313" key="2">
    <source>
        <dbReference type="EMBL" id="BAU84941.1"/>
    </source>
</evidence>
<organism evidence="2 3">
    <name type="scientific">Streptomyces laurentii</name>
    <dbReference type="NCBI Taxonomy" id="39478"/>
    <lineage>
        <taxon>Bacteria</taxon>
        <taxon>Bacillati</taxon>
        <taxon>Actinomycetota</taxon>
        <taxon>Actinomycetes</taxon>
        <taxon>Kitasatosporales</taxon>
        <taxon>Streptomycetaceae</taxon>
        <taxon>Streptomyces</taxon>
    </lineage>
</organism>
<keyword evidence="1" id="KW-0472">Membrane</keyword>
<name>A0A160P2V1_STRLU</name>
<dbReference type="AlphaFoldDB" id="A0A160P2V1"/>
<dbReference type="EMBL" id="AP017424">
    <property type="protein sequence ID" value="BAU84941.1"/>
    <property type="molecule type" value="Genomic_DNA"/>
</dbReference>
<keyword evidence="1" id="KW-1133">Transmembrane helix</keyword>
<protein>
    <submittedName>
        <fullName evidence="2">Uncharacterized protein</fullName>
    </submittedName>
</protein>
<feature type="transmembrane region" description="Helical" evidence="1">
    <location>
        <begin position="127"/>
        <end position="146"/>
    </location>
</feature>
<feature type="transmembrane region" description="Helical" evidence="1">
    <location>
        <begin position="101"/>
        <end position="121"/>
    </location>
</feature>
<keyword evidence="3" id="KW-1185">Reference proteome</keyword>
<feature type="transmembrane region" description="Helical" evidence="1">
    <location>
        <begin position="69"/>
        <end position="89"/>
    </location>
</feature>
<dbReference type="KEGG" id="slau:SLA_4052"/>